<evidence type="ECO:0000256" key="1">
    <source>
        <dbReference type="ARBA" id="ARBA00022603"/>
    </source>
</evidence>
<dbReference type="FunFam" id="1.10.10.10:FF:000357">
    <property type="entry name" value="Caffeic acid 3-O-methyltransferase"/>
    <property type="match status" value="2"/>
</dbReference>
<evidence type="ECO:0000313" key="8">
    <source>
        <dbReference type="Proteomes" id="UP001234989"/>
    </source>
</evidence>
<keyword evidence="8" id="KW-1185">Reference proteome</keyword>
<dbReference type="InterPro" id="IPR036390">
    <property type="entry name" value="WH_DNA-bd_sf"/>
</dbReference>
<dbReference type="PROSITE" id="PS51683">
    <property type="entry name" value="SAM_OMT_II"/>
    <property type="match status" value="2"/>
</dbReference>
<evidence type="ECO:0000259" key="6">
    <source>
        <dbReference type="Pfam" id="PF08100"/>
    </source>
</evidence>
<dbReference type="Pfam" id="PF08100">
    <property type="entry name" value="Dimerisation"/>
    <property type="match status" value="2"/>
</dbReference>
<dbReference type="Gene3D" id="1.10.10.10">
    <property type="entry name" value="Winged helix-like DNA-binding domain superfamily/Winged helix DNA-binding domain"/>
    <property type="match status" value="2"/>
</dbReference>
<name>A0AAF0ZQR8_SOLVR</name>
<comment type="similarity">
    <text evidence="4">Belongs to the class I-like SAM-binding methyltransferase superfamily. Cation-independent O-methyltransferase family. COMT subfamily.</text>
</comment>
<feature type="domain" description="O-methyltransferase C-terminal" evidence="5">
    <location>
        <begin position="384"/>
        <end position="486"/>
    </location>
</feature>
<accession>A0AAF0ZQR8</accession>
<dbReference type="GO" id="GO:0008757">
    <property type="term" value="F:S-adenosylmethionine-dependent methyltransferase activity"/>
    <property type="evidence" value="ECO:0007669"/>
    <property type="project" value="UniProtKB-ARBA"/>
</dbReference>
<dbReference type="SUPFAM" id="SSF53335">
    <property type="entry name" value="S-adenosyl-L-methionine-dependent methyltransferases"/>
    <property type="match status" value="2"/>
</dbReference>
<dbReference type="GO" id="GO:0046983">
    <property type="term" value="F:protein dimerization activity"/>
    <property type="evidence" value="ECO:0007669"/>
    <property type="project" value="InterPro"/>
</dbReference>
<dbReference type="InterPro" id="IPR036388">
    <property type="entry name" value="WH-like_DNA-bd_sf"/>
</dbReference>
<keyword evidence="3" id="KW-0949">S-adenosyl-L-methionine</keyword>
<dbReference type="GO" id="GO:0032259">
    <property type="term" value="P:methylation"/>
    <property type="evidence" value="ECO:0007669"/>
    <property type="project" value="UniProtKB-KW"/>
</dbReference>
<dbReference type="InterPro" id="IPR029063">
    <property type="entry name" value="SAM-dependent_MTases_sf"/>
</dbReference>
<dbReference type="EMBL" id="CP133621">
    <property type="protein sequence ID" value="WMV48617.1"/>
    <property type="molecule type" value="Genomic_DNA"/>
</dbReference>
<feature type="domain" description="O-methyltransferase dimerisation" evidence="6">
    <location>
        <begin position="268"/>
        <end position="361"/>
    </location>
</feature>
<feature type="domain" description="O-methyltransferase C-terminal" evidence="5">
    <location>
        <begin position="140"/>
        <end position="251"/>
    </location>
</feature>
<dbReference type="InterPro" id="IPR001077">
    <property type="entry name" value="COMT_C"/>
</dbReference>
<feature type="domain" description="O-methyltransferase dimerisation" evidence="6">
    <location>
        <begin position="24"/>
        <end position="117"/>
    </location>
</feature>
<gene>
    <name evidence="7" type="ORF">MTR67_042002</name>
</gene>
<dbReference type="InterPro" id="IPR016461">
    <property type="entry name" value="COMT-like"/>
</dbReference>
<evidence type="ECO:0000313" key="7">
    <source>
        <dbReference type="EMBL" id="WMV48617.1"/>
    </source>
</evidence>
<dbReference type="Pfam" id="PF00891">
    <property type="entry name" value="Methyltransf_2"/>
    <property type="match status" value="2"/>
</dbReference>
<dbReference type="GO" id="GO:0008171">
    <property type="term" value="F:O-methyltransferase activity"/>
    <property type="evidence" value="ECO:0007669"/>
    <property type="project" value="InterPro"/>
</dbReference>
<evidence type="ECO:0000259" key="5">
    <source>
        <dbReference type="Pfam" id="PF00891"/>
    </source>
</evidence>
<dbReference type="AlphaFoldDB" id="A0AAF0ZQR8"/>
<dbReference type="PANTHER" id="PTHR11746">
    <property type="entry name" value="O-METHYLTRANSFERASE"/>
    <property type="match status" value="1"/>
</dbReference>
<organism evidence="7 8">
    <name type="scientific">Solanum verrucosum</name>
    <dbReference type="NCBI Taxonomy" id="315347"/>
    <lineage>
        <taxon>Eukaryota</taxon>
        <taxon>Viridiplantae</taxon>
        <taxon>Streptophyta</taxon>
        <taxon>Embryophyta</taxon>
        <taxon>Tracheophyta</taxon>
        <taxon>Spermatophyta</taxon>
        <taxon>Magnoliopsida</taxon>
        <taxon>eudicotyledons</taxon>
        <taxon>Gunneridae</taxon>
        <taxon>Pentapetalae</taxon>
        <taxon>asterids</taxon>
        <taxon>lamiids</taxon>
        <taxon>Solanales</taxon>
        <taxon>Solanaceae</taxon>
        <taxon>Solanoideae</taxon>
        <taxon>Solaneae</taxon>
        <taxon>Solanum</taxon>
    </lineage>
</organism>
<keyword evidence="1" id="KW-0489">Methyltransferase</keyword>
<protein>
    <submittedName>
        <fullName evidence="7">Uncharacterized protein</fullName>
    </submittedName>
</protein>
<evidence type="ECO:0000256" key="4">
    <source>
        <dbReference type="ARBA" id="ARBA00034481"/>
    </source>
</evidence>
<sequence length="499" mass="55107">MGSTANIQLPTQSEDEERNCMHAMQLLSSSVLPFVLHSTIQLDVFEILAKDKATKLSALEIVSHIPNCKNSDAATMLDRMLYVLASYSLLDCSVVEEGNGVTERRYGLSGVGKFFARDQDGASMGPLLALLQDKVFIDSWFELKDAVLEGGVPFDRVHGVHAFEYPKLDPKFNDVFNKAMINHTTVVMKKILENYKGFENLKTLVDVGGGLGVNLKMITSKYPTIKGTNFDLPHVVQHAPSYPAMGSTANIQLPTQSEDEERNCMHAMQLLSSSVLPFVLHSTIQLDVFEILAKDKATKLSALEIVSHIPNCKNSDAATMLDRMLYVLASYSLLDCSVVEEGNGVTERRYGLSGVGKFFARDQDGASMGPLLALLQDKVFIDSWFELKDAVLEGGVPFDRVHGVHAFEYPKLDPKFNDVFNKAMINHTTVVMKKILENYKGFENLKTLVDVGGGLGVNLKMITSKYPTIKGTNFDLPHVVQHAPSYPGTFIPNSCFIVL</sequence>
<dbReference type="Gene3D" id="3.40.50.150">
    <property type="entry name" value="Vaccinia Virus protein VP39"/>
    <property type="match status" value="2"/>
</dbReference>
<evidence type="ECO:0000256" key="3">
    <source>
        <dbReference type="ARBA" id="ARBA00022691"/>
    </source>
</evidence>
<evidence type="ECO:0000256" key="2">
    <source>
        <dbReference type="ARBA" id="ARBA00022679"/>
    </source>
</evidence>
<dbReference type="InterPro" id="IPR012967">
    <property type="entry name" value="COMT_dimerisation"/>
</dbReference>
<reference evidence="7" key="1">
    <citation type="submission" date="2023-08" db="EMBL/GenBank/DDBJ databases">
        <title>A de novo genome assembly of Solanum verrucosum Schlechtendal, a Mexican diploid species geographically isolated from the other diploid A-genome species in potato relatives.</title>
        <authorList>
            <person name="Hosaka K."/>
        </authorList>
    </citation>
    <scope>NUCLEOTIDE SEQUENCE</scope>
    <source>
        <tissue evidence="7">Young leaves</tissue>
    </source>
</reference>
<dbReference type="GO" id="GO:0009813">
    <property type="term" value="P:flavonoid biosynthetic process"/>
    <property type="evidence" value="ECO:0007669"/>
    <property type="project" value="UniProtKB-ARBA"/>
</dbReference>
<proteinExistence type="inferred from homology"/>
<dbReference type="Proteomes" id="UP001234989">
    <property type="component" value="Chromosome 10"/>
</dbReference>
<keyword evidence="2" id="KW-0808">Transferase</keyword>
<dbReference type="SUPFAM" id="SSF46785">
    <property type="entry name" value="Winged helix' DNA-binding domain"/>
    <property type="match status" value="2"/>
</dbReference>